<comment type="caution">
    <text evidence="1">The sequence shown here is derived from an EMBL/GenBank/DDBJ whole genome shotgun (WGS) entry which is preliminary data.</text>
</comment>
<dbReference type="Proteomes" id="UP000712600">
    <property type="component" value="Unassembled WGS sequence"/>
</dbReference>
<organism evidence="1 2">
    <name type="scientific">Brassica cretica</name>
    <name type="common">Mustard</name>
    <dbReference type="NCBI Taxonomy" id="69181"/>
    <lineage>
        <taxon>Eukaryota</taxon>
        <taxon>Viridiplantae</taxon>
        <taxon>Streptophyta</taxon>
        <taxon>Embryophyta</taxon>
        <taxon>Tracheophyta</taxon>
        <taxon>Spermatophyta</taxon>
        <taxon>Magnoliopsida</taxon>
        <taxon>eudicotyledons</taxon>
        <taxon>Gunneridae</taxon>
        <taxon>Pentapetalae</taxon>
        <taxon>rosids</taxon>
        <taxon>malvids</taxon>
        <taxon>Brassicales</taxon>
        <taxon>Brassicaceae</taxon>
        <taxon>Brassiceae</taxon>
        <taxon>Brassica</taxon>
    </lineage>
</organism>
<evidence type="ECO:0000313" key="2">
    <source>
        <dbReference type="Proteomes" id="UP000712600"/>
    </source>
</evidence>
<name>A0A8S9QDI5_BRACR</name>
<evidence type="ECO:0000313" key="1">
    <source>
        <dbReference type="EMBL" id="KAF3541845.1"/>
    </source>
</evidence>
<dbReference type="EMBL" id="QGKX02001290">
    <property type="protein sequence ID" value="KAF3541845.1"/>
    <property type="molecule type" value="Genomic_DNA"/>
</dbReference>
<gene>
    <name evidence="1" type="ORF">F2Q69_00018759</name>
</gene>
<reference evidence="1" key="1">
    <citation type="submission" date="2019-12" db="EMBL/GenBank/DDBJ databases">
        <title>Genome sequencing and annotation of Brassica cretica.</title>
        <authorList>
            <person name="Studholme D.J."/>
            <person name="Sarris P."/>
        </authorList>
    </citation>
    <scope>NUCLEOTIDE SEQUENCE</scope>
    <source>
        <strain evidence="1">PFS-109/04</strain>
        <tissue evidence="1">Leaf</tissue>
    </source>
</reference>
<sequence length="141" mass="15055">MASLVYSPFTLSTSKAEHLSSLSSSTKHSFLRKSSRSVIHTKSLFKGIGFVILRGKVKLKSTKVISSIFLSVLGSWESVKRVLSSAAVSPRRRLPPPFSAAAASSASLFDQMLNGSGVALAPLLGLLLTLCMMIERIKSSA</sequence>
<accession>A0A8S9QDI5</accession>
<dbReference type="AlphaFoldDB" id="A0A8S9QDI5"/>
<proteinExistence type="predicted"/>
<protein>
    <submittedName>
        <fullName evidence="1">Uncharacterized protein</fullName>
    </submittedName>
</protein>